<sequence length="355" mass="39066">MTRPFPHRTIAVTGASGFVGSALVSSFLLGGEPLRILSLAHDDPDGSRVRQAVSKALAGFNGSPGLVEAIEPVAIDLTRAEAASEILAGIEADELWHVAAHMSYDPLRIAEAFAFNAVGTTRLMRATGRIGRFYFVSTTGVAGPGDRDSAGCLVPERPLEDFEAINPYTVSKTMAEYMLWHVSSETGIPLTVLRLGSVIGHSVTGWVNDTRYGYYSYLQAFKRFLGREPAFHVDIDPERTFPVIHIDHMGDLCARLRRRAEPGDREVFHICDTGLMTVAEHFRTFEEVTGGRMRIAYGPGEKSFNQVFNKVNADNNRFMGTRHSFDMRRLAEAVGDLPRLERSGLEAVITAYVNS</sequence>
<dbReference type="Proteomes" id="UP000595197">
    <property type="component" value="Plasmid pTT6-2"/>
</dbReference>
<protein>
    <submittedName>
        <fullName evidence="4">NAD(P)-dependent oxidoreductase</fullName>
    </submittedName>
</protein>
<name>A0ABX7BGG6_9PROT</name>
<geneLocation type="plasmid" evidence="4 5">
    <name>pTT6-2</name>
</geneLocation>
<evidence type="ECO:0000256" key="2">
    <source>
        <dbReference type="ARBA" id="ARBA00007637"/>
    </source>
</evidence>
<feature type="domain" description="NAD-dependent epimerase/dehydratase" evidence="3">
    <location>
        <begin position="10"/>
        <end position="202"/>
    </location>
</feature>
<accession>A0ABX7BGG6</accession>
<comment type="similarity">
    <text evidence="2">Belongs to the NAD(P)-dependent epimerase/dehydratase family.</text>
</comment>
<dbReference type="InterPro" id="IPR036291">
    <property type="entry name" value="NAD(P)-bd_dom_sf"/>
</dbReference>
<dbReference type="PANTHER" id="PTHR43000">
    <property type="entry name" value="DTDP-D-GLUCOSE 4,6-DEHYDRATASE-RELATED"/>
    <property type="match status" value="1"/>
</dbReference>
<proteinExistence type="inferred from homology"/>
<keyword evidence="4" id="KW-0614">Plasmid</keyword>
<dbReference type="Pfam" id="PF01370">
    <property type="entry name" value="Epimerase"/>
    <property type="match status" value="1"/>
</dbReference>
<dbReference type="SUPFAM" id="SSF51735">
    <property type="entry name" value="NAD(P)-binding Rossmann-fold domains"/>
    <property type="match status" value="1"/>
</dbReference>
<dbReference type="RefSeq" id="WP_201083047.1">
    <property type="nucleotide sequence ID" value="NZ_CP067422.1"/>
</dbReference>
<keyword evidence="5" id="KW-1185">Reference proteome</keyword>
<gene>
    <name evidence="4" type="ORF">IGS68_33075</name>
</gene>
<evidence type="ECO:0000259" key="3">
    <source>
        <dbReference type="Pfam" id="PF01370"/>
    </source>
</evidence>
<evidence type="ECO:0000313" key="5">
    <source>
        <dbReference type="Proteomes" id="UP000595197"/>
    </source>
</evidence>
<evidence type="ECO:0000256" key="1">
    <source>
        <dbReference type="ARBA" id="ARBA00005125"/>
    </source>
</evidence>
<comment type="pathway">
    <text evidence="1">Bacterial outer membrane biogenesis; LPS O-antigen biosynthesis.</text>
</comment>
<dbReference type="InterPro" id="IPR001509">
    <property type="entry name" value="Epimerase_deHydtase"/>
</dbReference>
<evidence type="ECO:0000313" key="4">
    <source>
        <dbReference type="EMBL" id="QQP93457.1"/>
    </source>
</evidence>
<organism evidence="4 5">
    <name type="scientific">Skermanella cutis</name>
    <dbReference type="NCBI Taxonomy" id="2775420"/>
    <lineage>
        <taxon>Bacteria</taxon>
        <taxon>Pseudomonadati</taxon>
        <taxon>Pseudomonadota</taxon>
        <taxon>Alphaproteobacteria</taxon>
        <taxon>Rhodospirillales</taxon>
        <taxon>Azospirillaceae</taxon>
        <taxon>Skermanella</taxon>
    </lineage>
</organism>
<reference evidence="4" key="1">
    <citation type="submission" date="2021-02" db="EMBL/GenBank/DDBJ databases">
        <title>Skermanella TT6 skin isolate.</title>
        <authorList>
            <person name="Lee K."/>
            <person name="Ganzorig M."/>
        </authorList>
    </citation>
    <scope>NUCLEOTIDE SEQUENCE</scope>
    <source>
        <strain evidence="4">TT6</strain>
    </source>
</reference>
<dbReference type="EMBL" id="CP067422">
    <property type="protein sequence ID" value="QQP93457.1"/>
    <property type="molecule type" value="Genomic_DNA"/>
</dbReference>
<dbReference type="Gene3D" id="3.40.50.720">
    <property type="entry name" value="NAD(P)-binding Rossmann-like Domain"/>
    <property type="match status" value="1"/>
</dbReference>